<sequence length="377" mass="43231">MQDALRNLISEFHRSSKLPIFLIDSTTRIEESFRSPATPEPPKSHLSQLTEVPPRKARIYTWNGNEYYSVIGTENADFPYIVLWVTPRTLEETGHYEDRFPTIGMERLASYTRILFFALFRSMPVIDVPTSITDTVFSSQAHPRTYYDQLDLPEIRHNSFAKETLLLDAVERGDLKSFNRRLSGLLLSGTYGQMATRNELRNKKNLALSATTLITRAAIRGGLKQDAAFKLSDRCCQQIEHMDSIENVSTLIQEIGSLFIVRIQAADKHPGFATIYRIKDYVASHLNGRILLDDMAAALGYSKNYLCARFRRETGMTIIYYANKEKIREAKSLLTFTNLPIAKIAESLGLTDQSYLTRLFIRFEKTTPRDYRKSYHV</sequence>
<dbReference type="PANTHER" id="PTHR43280">
    <property type="entry name" value="ARAC-FAMILY TRANSCRIPTIONAL REGULATOR"/>
    <property type="match status" value="1"/>
</dbReference>
<keyword evidence="3" id="KW-0804">Transcription</keyword>
<feature type="domain" description="HTH araC/xylS-type" evidence="4">
    <location>
        <begin position="276"/>
        <end position="374"/>
    </location>
</feature>
<gene>
    <name evidence="5" type="ordered locus">Corgl_1601</name>
</gene>
<accession>F2N924</accession>
<dbReference type="InterPro" id="IPR009057">
    <property type="entry name" value="Homeodomain-like_sf"/>
</dbReference>
<dbReference type="STRING" id="700015.Corgl_1601"/>
<dbReference type="Proteomes" id="UP000006851">
    <property type="component" value="Chromosome"/>
</dbReference>
<dbReference type="Gene3D" id="1.10.10.60">
    <property type="entry name" value="Homeodomain-like"/>
    <property type="match status" value="2"/>
</dbReference>
<dbReference type="SUPFAM" id="SSF46689">
    <property type="entry name" value="Homeodomain-like"/>
    <property type="match status" value="2"/>
</dbReference>
<dbReference type="InterPro" id="IPR018060">
    <property type="entry name" value="HTH_AraC"/>
</dbReference>
<dbReference type="EMBL" id="CP002628">
    <property type="protein sequence ID" value="AEB07700.1"/>
    <property type="molecule type" value="Genomic_DNA"/>
</dbReference>
<dbReference type="GO" id="GO:0003700">
    <property type="term" value="F:DNA-binding transcription factor activity"/>
    <property type="evidence" value="ECO:0007669"/>
    <property type="project" value="InterPro"/>
</dbReference>
<dbReference type="OrthoDB" id="2039152at2"/>
<dbReference type="PROSITE" id="PS01124">
    <property type="entry name" value="HTH_ARAC_FAMILY_2"/>
    <property type="match status" value="1"/>
</dbReference>
<reference evidence="6" key="1">
    <citation type="journal article" date="2013" name="Stand. Genomic Sci.">
        <title>Complete genome sequence of Coriobacterium glomerans type strain (PW2(T)) from the midgut of Pyrrhocoris apterus L. (red soldier bug).</title>
        <authorList>
            <person name="Stackebrandt E."/>
            <person name="Zeytun A."/>
            <person name="Lapidus A."/>
            <person name="Nolan M."/>
            <person name="Lucas S."/>
            <person name="Hammon N."/>
            <person name="Deshpande S."/>
            <person name="Cheng J.F."/>
            <person name="Tapia R."/>
            <person name="Goodwin L.A."/>
            <person name="Pitluck S."/>
            <person name="Liolios K."/>
            <person name="Pagani I."/>
            <person name="Ivanova N."/>
            <person name="Mavromatis K."/>
            <person name="Mikhailova N."/>
            <person name="Huntemann M."/>
            <person name="Pati A."/>
            <person name="Chen A."/>
            <person name="Palaniappan K."/>
            <person name="Chang Y.J."/>
            <person name="Land M."/>
            <person name="Hauser L."/>
            <person name="Rohde M."/>
            <person name="Pukall R."/>
            <person name="Goker M."/>
            <person name="Detter J.C."/>
            <person name="Woyke T."/>
            <person name="Bristow J."/>
            <person name="Eisen J.A."/>
            <person name="Markowitz V."/>
            <person name="Hugenholtz P."/>
            <person name="Kyrpides N.C."/>
            <person name="Klenk H.P."/>
        </authorList>
    </citation>
    <scope>NUCLEOTIDE SEQUENCE</scope>
    <source>
        <strain evidence="6">ATCC 49209 / DSM 20642 / JCM 10262 / PW2</strain>
    </source>
</reference>
<dbReference type="AlphaFoldDB" id="F2N924"/>
<dbReference type="GO" id="GO:0043565">
    <property type="term" value="F:sequence-specific DNA binding"/>
    <property type="evidence" value="ECO:0007669"/>
    <property type="project" value="InterPro"/>
</dbReference>
<organism evidence="5 6">
    <name type="scientific">Coriobacterium glomerans (strain ATCC 49209 / DSM 20642 / JCM 10262 / PW2)</name>
    <dbReference type="NCBI Taxonomy" id="700015"/>
    <lineage>
        <taxon>Bacteria</taxon>
        <taxon>Bacillati</taxon>
        <taxon>Actinomycetota</taxon>
        <taxon>Coriobacteriia</taxon>
        <taxon>Coriobacteriales</taxon>
        <taxon>Coriobacteriaceae</taxon>
        <taxon>Coriobacterium</taxon>
    </lineage>
</organism>
<protein>
    <submittedName>
        <fullName evidence="5">Transcriptional regulator, AraC family</fullName>
    </submittedName>
</protein>
<evidence type="ECO:0000256" key="3">
    <source>
        <dbReference type="ARBA" id="ARBA00023163"/>
    </source>
</evidence>
<evidence type="ECO:0000313" key="5">
    <source>
        <dbReference type="EMBL" id="AEB07700.1"/>
    </source>
</evidence>
<name>F2N924_CORGP</name>
<dbReference type="PROSITE" id="PS00041">
    <property type="entry name" value="HTH_ARAC_FAMILY_1"/>
    <property type="match status" value="1"/>
</dbReference>
<dbReference type="InterPro" id="IPR018062">
    <property type="entry name" value="HTH_AraC-typ_CS"/>
</dbReference>
<dbReference type="PANTHER" id="PTHR43280:SF28">
    <property type="entry name" value="HTH-TYPE TRANSCRIPTIONAL ACTIVATOR RHAS"/>
    <property type="match status" value="1"/>
</dbReference>
<keyword evidence="1" id="KW-0805">Transcription regulation</keyword>
<evidence type="ECO:0000259" key="4">
    <source>
        <dbReference type="PROSITE" id="PS01124"/>
    </source>
</evidence>
<evidence type="ECO:0000256" key="2">
    <source>
        <dbReference type="ARBA" id="ARBA00023125"/>
    </source>
</evidence>
<evidence type="ECO:0000313" key="6">
    <source>
        <dbReference type="Proteomes" id="UP000006851"/>
    </source>
</evidence>
<dbReference type="Pfam" id="PF12833">
    <property type="entry name" value="HTH_18"/>
    <property type="match status" value="1"/>
</dbReference>
<dbReference type="SMART" id="SM00342">
    <property type="entry name" value="HTH_ARAC"/>
    <property type="match status" value="1"/>
</dbReference>
<dbReference type="eggNOG" id="COG2207">
    <property type="taxonomic scope" value="Bacteria"/>
</dbReference>
<dbReference type="KEGG" id="cgo:Corgl_1601"/>
<dbReference type="HOGENOM" id="CLU_062201_0_0_11"/>
<evidence type="ECO:0000256" key="1">
    <source>
        <dbReference type="ARBA" id="ARBA00023015"/>
    </source>
</evidence>
<proteinExistence type="predicted"/>
<keyword evidence="2" id="KW-0238">DNA-binding</keyword>
<dbReference type="RefSeq" id="WP_013709442.1">
    <property type="nucleotide sequence ID" value="NC_015389.1"/>
</dbReference>
<keyword evidence="6" id="KW-1185">Reference proteome</keyword>